<feature type="non-terminal residue" evidence="1">
    <location>
        <position position="140"/>
    </location>
</feature>
<protein>
    <submittedName>
        <fullName evidence="1">Uncharacterized protein</fullName>
    </submittedName>
</protein>
<evidence type="ECO:0000313" key="1">
    <source>
        <dbReference type="EMBL" id="CAB4006500.1"/>
    </source>
</evidence>
<accession>A0A7D9IGQ4</accession>
<reference evidence="1" key="1">
    <citation type="submission" date="2020-04" db="EMBL/GenBank/DDBJ databases">
        <authorList>
            <person name="Alioto T."/>
            <person name="Alioto T."/>
            <person name="Gomez Garrido J."/>
        </authorList>
    </citation>
    <scope>NUCLEOTIDE SEQUENCE</scope>
    <source>
        <strain evidence="1">A484AB</strain>
    </source>
</reference>
<dbReference type="Proteomes" id="UP001152795">
    <property type="component" value="Unassembled WGS sequence"/>
</dbReference>
<evidence type="ECO:0000313" key="2">
    <source>
        <dbReference type="Proteomes" id="UP001152795"/>
    </source>
</evidence>
<dbReference type="EMBL" id="CACRXK020005523">
    <property type="protein sequence ID" value="CAB4006500.1"/>
    <property type="molecule type" value="Genomic_DNA"/>
</dbReference>
<dbReference type="OrthoDB" id="2686689at2759"/>
<sequence length="140" mass="15855">MDDDDKQYLLDAVHSVINILDRFMQSGDTSIDFQRLLLKLDYLQRLLVNLDVDDSVVERVQQASNILFNLDQANNGNTECSETVPVVNCGRRGRPSFDIKEDQLSFLVEKGFKVADISKVIGVSQRTIERRMAMFGLSIA</sequence>
<proteinExistence type="predicted"/>
<organism evidence="1 2">
    <name type="scientific">Paramuricea clavata</name>
    <name type="common">Red gorgonian</name>
    <name type="synonym">Violescent sea-whip</name>
    <dbReference type="NCBI Taxonomy" id="317549"/>
    <lineage>
        <taxon>Eukaryota</taxon>
        <taxon>Metazoa</taxon>
        <taxon>Cnidaria</taxon>
        <taxon>Anthozoa</taxon>
        <taxon>Octocorallia</taxon>
        <taxon>Malacalcyonacea</taxon>
        <taxon>Plexauridae</taxon>
        <taxon>Paramuricea</taxon>
    </lineage>
</organism>
<comment type="caution">
    <text evidence="1">The sequence shown here is derived from an EMBL/GenBank/DDBJ whole genome shotgun (WGS) entry which is preliminary data.</text>
</comment>
<dbReference type="AlphaFoldDB" id="A0A7D9IGQ4"/>
<gene>
    <name evidence="1" type="ORF">PACLA_8A008550</name>
</gene>
<keyword evidence="2" id="KW-1185">Reference proteome</keyword>
<name>A0A7D9IGQ4_PARCT</name>